<dbReference type="Proteomes" id="UP000253498">
    <property type="component" value="Unassembled WGS sequence"/>
</dbReference>
<dbReference type="GeneID" id="56787217"/>
<proteinExistence type="predicted"/>
<accession>A0A1V8XDH0</accession>
<dbReference type="Proteomes" id="UP000352698">
    <property type="component" value="Unassembled WGS sequence"/>
</dbReference>
<dbReference type="AlphaFoldDB" id="A0A1V8XDH0"/>
<reference evidence="1 3" key="1">
    <citation type="submission" date="2015-06" db="EMBL/GenBank/DDBJ databases">
        <title>The Genome Sequence of Enterococcus hirae 88EA1.</title>
        <authorList>
            <consortium name="The Broad Institute Genomics Platform"/>
            <consortium name="The Broad Institute Genome Sequencing Center for Infectious Disease"/>
            <person name="Earl A.M."/>
            <person name="Van Tyne D."/>
            <person name="Lebreton F."/>
            <person name="Saavedra J.T."/>
            <person name="Gilmore M.S."/>
            <person name="Manson McGuire A."/>
            <person name="Clock S."/>
            <person name="Crupain M."/>
            <person name="Rangan U."/>
            <person name="Young S."/>
            <person name="Abouelleil A."/>
            <person name="Cao P."/>
            <person name="Chapman S.B."/>
            <person name="Griggs A."/>
            <person name="Priest M."/>
            <person name="Shea T."/>
            <person name="Wortman J."/>
            <person name="Nusbaum C."/>
            <person name="Birren B."/>
        </authorList>
    </citation>
    <scope>NUCLEOTIDE SEQUENCE [LARGE SCALE GENOMIC DNA]</scope>
    <source>
        <strain evidence="1 3">88EA1</strain>
    </source>
</reference>
<dbReference type="EMBL" id="LESJ01000004">
    <property type="protein sequence ID" value="RBT69500.1"/>
    <property type="molecule type" value="Genomic_DNA"/>
</dbReference>
<comment type="caution">
    <text evidence="1">The sequence shown here is derived from an EMBL/GenBank/DDBJ whole genome shotgun (WGS) entry which is preliminary data.</text>
</comment>
<name>A0A1V8XDH0_ENTHR</name>
<evidence type="ECO:0000313" key="3">
    <source>
        <dbReference type="Proteomes" id="UP000253498"/>
    </source>
</evidence>
<evidence type="ECO:0000313" key="1">
    <source>
        <dbReference type="EMBL" id="RBT69500.1"/>
    </source>
</evidence>
<organism evidence="1 3">
    <name type="scientific">Enterococcus hirae</name>
    <dbReference type="NCBI Taxonomy" id="1354"/>
    <lineage>
        <taxon>Bacteria</taxon>
        <taxon>Bacillati</taxon>
        <taxon>Bacillota</taxon>
        <taxon>Bacilli</taxon>
        <taxon>Lactobacillales</taxon>
        <taxon>Enterococcaceae</taxon>
        <taxon>Enterococcus</taxon>
    </lineage>
</organism>
<protein>
    <submittedName>
        <fullName evidence="1">Uncharacterized protein</fullName>
    </submittedName>
</protein>
<sequence length="90" mass="10264">MIKKYGTVTKIKILQIGARPLIRFSLNDTNCLIAGHGLNFLAEVDEGMKLVISGYYNQRNQLVVKEYHVLGPTKILIDFKKIKKEFIGKK</sequence>
<gene>
    <name evidence="1" type="ORF">EB03_01171</name>
    <name evidence="2" type="ORF">NCTC12204_01750</name>
</gene>
<evidence type="ECO:0000313" key="4">
    <source>
        <dbReference type="Proteomes" id="UP000352698"/>
    </source>
</evidence>
<evidence type="ECO:0000313" key="2">
    <source>
        <dbReference type="EMBL" id="VTQ65597.1"/>
    </source>
</evidence>
<dbReference type="EMBL" id="CABEEP010000001">
    <property type="protein sequence ID" value="VTQ65597.1"/>
    <property type="molecule type" value="Genomic_DNA"/>
</dbReference>
<reference evidence="2 4" key="2">
    <citation type="submission" date="2019-05" db="EMBL/GenBank/DDBJ databases">
        <authorList>
            <consortium name="Pathogen Informatics"/>
        </authorList>
    </citation>
    <scope>NUCLEOTIDE SEQUENCE [LARGE SCALE GENOMIC DNA]</scope>
    <source>
        <strain evidence="2 4">NCTC12204</strain>
    </source>
</reference>
<dbReference type="RefSeq" id="WP_010737819.1">
    <property type="nucleotide sequence ID" value="NZ_AP027299.1"/>
</dbReference>